<keyword evidence="3" id="KW-1185">Reference proteome</keyword>
<reference evidence="2 3" key="1">
    <citation type="journal article" date="2018" name="Sci. Rep.">
        <title>Genomic signatures of local adaptation to the degree of environmental predictability in rotifers.</title>
        <authorList>
            <person name="Franch-Gras L."/>
            <person name="Hahn C."/>
            <person name="Garcia-Roger E.M."/>
            <person name="Carmona M.J."/>
            <person name="Serra M."/>
            <person name="Gomez A."/>
        </authorList>
    </citation>
    <scope>NUCLEOTIDE SEQUENCE [LARGE SCALE GENOMIC DNA]</scope>
    <source>
        <strain evidence="2">HYR1</strain>
    </source>
</reference>
<comment type="caution">
    <text evidence="2">The sequence shown here is derived from an EMBL/GenBank/DDBJ whole genome shotgun (WGS) entry which is preliminary data.</text>
</comment>
<evidence type="ECO:0000256" key="1">
    <source>
        <dbReference type="SAM" id="Phobius"/>
    </source>
</evidence>
<accession>A0A3M7PV23</accession>
<evidence type="ECO:0000313" key="2">
    <source>
        <dbReference type="EMBL" id="RNA02814.1"/>
    </source>
</evidence>
<dbReference type="Proteomes" id="UP000276133">
    <property type="component" value="Unassembled WGS sequence"/>
</dbReference>
<sequence>MFSFDICFELVLKKEKNKLYKSNYFFLIFFTIIYSSKNSVFFKFPFNTPFSVTKFLDARYCLFSTPLFIILLTSVSQHVSIRR</sequence>
<protein>
    <submittedName>
        <fullName evidence="2">Uncharacterized protein</fullName>
    </submittedName>
</protein>
<dbReference type="AlphaFoldDB" id="A0A3M7PV23"/>
<dbReference type="EMBL" id="REGN01008749">
    <property type="protein sequence ID" value="RNA02814.1"/>
    <property type="molecule type" value="Genomic_DNA"/>
</dbReference>
<gene>
    <name evidence="2" type="ORF">BpHYR1_041433</name>
</gene>
<feature type="transmembrane region" description="Helical" evidence="1">
    <location>
        <begin position="23"/>
        <end position="42"/>
    </location>
</feature>
<proteinExistence type="predicted"/>
<feature type="transmembrane region" description="Helical" evidence="1">
    <location>
        <begin position="62"/>
        <end position="81"/>
    </location>
</feature>
<keyword evidence="1" id="KW-1133">Transmembrane helix</keyword>
<organism evidence="2 3">
    <name type="scientific">Brachionus plicatilis</name>
    <name type="common">Marine rotifer</name>
    <name type="synonym">Brachionus muelleri</name>
    <dbReference type="NCBI Taxonomy" id="10195"/>
    <lineage>
        <taxon>Eukaryota</taxon>
        <taxon>Metazoa</taxon>
        <taxon>Spiralia</taxon>
        <taxon>Gnathifera</taxon>
        <taxon>Rotifera</taxon>
        <taxon>Eurotatoria</taxon>
        <taxon>Monogononta</taxon>
        <taxon>Pseudotrocha</taxon>
        <taxon>Ploima</taxon>
        <taxon>Brachionidae</taxon>
        <taxon>Brachionus</taxon>
    </lineage>
</organism>
<keyword evidence="1" id="KW-0472">Membrane</keyword>
<evidence type="ECO:0000313" key="3">
    <source>
        <dbReference type="Proteomes" id="UP000276133"/>
    </source>
</evidence>
<keyword evidence="1" id="KW-0812">Transmembrane</keyword>
<name>A0A3M7PV23_BRAPC</name>